<feature type="domain" description="Bacterial bifunctional deaminase-reductase C-terminal" evidence="1">
    <location>
        <begin position="4"/>
        <end position="165"/>
    </location>
</feature>
<evidence type="ECO:0000259" key="1">
    <source>
        <dbReference type="Pfam" id="PF01872"/>
    </source>
</evidence>
<dbReference type="Gene3D" id="3.40.430.10">
    <property type="entry name" value="Dihydrofolate Reductase, subunit A"/>
    <property type="match status" value="1"/>
</dbReference>
<dbReference type="InterPro" id="IPR050765">
    <property type="entry name" value="Riboflavin_Biosynth_HTPR"/>
</dbReference>
<dbReference type="GO" id="GO:0009231">
    <property type="term" value="P:riboflavin biosynthetic process"/>
    <property type="evidence" value="ECO:0007669"/>
    <property type="project" value="InterPro"/>
</dbReference>
<dbReference type="SUPFAM" id="SSF53597">
    <property type="entry name" value="Dihydrofolate reductase-like"/>
    <property type="match status" value="1"/>
</dbReference>
<dbReference type="EMBL" id="JOTN01000004">
    <property type="protein sequence ID" value="KEK20108.1"/>
    <property type="molecule type" value="Genomic_DNA"/>
</dbReference>
<organism evidence="2 3">
    <name type="scientific">Bacillus manliponensis</name>
    <dbReference type="NCBI Taxonomy" id="574376"/>
    <lineage>
        <taxon>Bacteria</taxon>
        <taxon>Bacillati</taxon>
        <taxon>Bacillota</taxon>
        <taxon>Bacilli</taxon>
        <taxon>Bacillales</taxon>
        <taxon>Bacillaceae</taxon>
        <taxon>Bacillus</taxon>
        <taxon>Bacillus cereus group</taxon>
    </lineage>
</organism>
<keyword evidence="3" id="KW-1185">Reference proteome</keyword>
<protein>
    <submittedName>
        <fullName evidence="2">Diacylglycerol kinase</fullName>
    </submittedName>
</protein>
<dbReference type="InterPro" id="IPR024072">
    <property type="entry name" value="DHFR-like_dom_sf"/>
</dbReference>
<dbReference type="OrthoDB" id="195113at2"/>
<evidence type="ECO:0000313" key="3">
    <source>
        <dbReference type="Proteomes" id="UP000027822"/>
    </source>
</evidence>
<sequence length="174" mass="20052">MTREIILFIATSLDGFIAKEDDDLRWLMETETGGENGCYAEMYESIDTVIMGKRTYDWILNETDSFPYPDKKCYVFTSSETGSNEHVEFVNEDVVQFTKKLKEQEGSKIWVVGGGHLLVNFLKENLIDEYIITITPHILGTGIPLFKEKNPEIDLTLLNAKHYGQFVELHYKIK</sequence>
<reference evidence="2 3" key="1">
    <citation type="submission" date="2014-06" db="EMBL/GenBank/DDBJ databases">
        <title>Draft genome sequence of Bacillus manliponensis JCM 15802 (MCCC 1A00708).</title>
        <authorList>
            <person name="Lai Q."/>
            <person name="Liu Y."/>
            <person name="Shao Z."/>
        </authorList>
    </citation>
    <scope>NUCLEOTIDE SEQUENCE [LARGE SCALE GENOMIC DNA]</scope>
    <source>
        <strain evidence="2 3">JCM 15802</strain>
    </source>
</reference>
<dbReference type="Proteomes" id="UP000027822">
    <property type="component" value="Unassembled WGS sequence"/>
</dbReference>
<dbReference type="eggNOG" id="COG0262">
    <property type="taxonomic scope" value="Bacteria"/>
</dbReference>
<gene>
    <name evidence="2" type="ORF">BAMA_16785</name>
</gene>
<dbReference type="RefSeq" id="WP_034637307.1">
    <property type="nucleotide sequence ID" value="NZ_CBCSJC010000003.1"/>
</dbReference>
<evidence type="ECO:0000313" key="2">
    <source>
        <dbReference type="EMBL" id="KEK20108.1"/>
    </source>
</evidence>
<dbReference type="PANTHER" id="PTHR38011:SF11">
    <property type="entry name" value="2,5-DIAMINO-6-RIBOSYLAMINO-4(3H)-PYRIMIDINONE 5'-PHOSPHATE REDUCTASE"/>
    <property type="match status" value="1"/>
</dbReference>
<accession>A0A073KCS8</accession>
<dbReference type="GO" id="GO:0016301">
    <property type="term" value="F:kinase activity"/>
    <property type="evidence" value="ECO:0007669"/>
    <property type="project" value="UniProtKB-KW"/>
</dbReference>
<dbReference type="AlphaFoldDB" id="A0A073KCS8"/>
<dbReference type="GO" id="GO:0008703">
    <property type="term" value="F:5-amino-6-(5-phosphoribosylamino)uracil reductase activity"/>
    <property type="evidence" value="ECO:0007669"/>
    <property type="project" value="InterPro"/>
</dbReference>
<name>A0A073KCS8_9BACI</name>
<dbReference type="PANTHER" id="PTHR38011">
    <property type="entry name" value="DIHYDROFOLATE REDUCTASE FAMILY PROTEIN (AFU_ORTHOLOGUE AFUA_8G06820)"/>
    <property type="match status" value="1"/>
</dbReference>
<proteinExistence type="predicted"/>
<dbReference type="STRING" id="574376.BAMA_16785"/>
<dbReference type="InterPro" id="IPR002734">
    <property type="entry name" value="RibDG_C"/>
</dbReference>
<dbReference type="Pfam" id="PF01872">
    <property type="entry name" value="RibD_C"/>
    <property type="match status" value="1"/>
</dbReference>
<keyword evidence="2" id="KW-0418">Kinase</keyword>
<keyword evidence="2" id="KW-0808">Transferase</keyword>
<comment type="caution">
    <text evidence="2">The sequence shown here is derived from an EMBL/GenBank/DDBJ whole genome shotgun (WGS) entry which is preliminary data.</text>
</comment>